<dbReference type="PANTHER" id="PTHR30050:SF4">
    <property type="entry name" value="ATP-BINDING PROTEIN RV3427C IN INSERTION SEQUENCE-RELATED"/>
    <property type="match status" value="1"/>
</dbReference>
<feature type="region of interest" description="Disordered" evidence="1">
    <location>
        <begin position="1"/>
        <end position="24"/>
    </location>
</feature>
<dbReference type="EMBL" id="LQWZ01000036">
    <property type="protein sequence ID" value="OAH53112.1"/>
    <property type="molecule type" value="Genomic_DNA"/>
</dbReference>
<dbReference type="AlphaFoldDB" id="A0A177KI84"/>
<gene>
    <name evidence="3" type="ORF">AWH48_12205</name>
</gene>
<accession>A0A177KI84</accession>
<organism evidence="3 4">
    <name type="scientific">Domibacillus aminovorans</name>
    <dbReference type="NCBI Taxonomy" id="29332"/>
    <lineage>
        <taxon>Bacteria</taxon>
        <taxon>Bacillati</taxon>
        <taxon>Bacillota</taxon>
        <taxon>Bacilli</taxon>
        <taxon>Bacillales</taxon>
        <taxon>Bacillaceae</taxon>
        <taxon>Domibacillus</taxon>
    </lineage>
</organism>
<dbReference type="Gene3D" id="3.40.50.300">
    <property type="entry name" value="P-loop containing nucleotide triphosphate hydrolases"/>
    <property type="match status" value="1"/>
</dbReference>
<comment type="caution">
    <text evidence="3">The sequence shown here is derived from an EMBL/GenBank/DDBJ whole genome shotgun (WGS) entry which is preliminary data.</text>
</comment>
<dbReference type="InterPro" id="IPR002611">
    <property type="entry name" value="IstB_ATP-bd"/>
</dbReference>
<dbReference type="Pfam" id="PF01695">
    <property type="entry name" value="IstB_IS21"/>
    <property type="match status" value="1"/>
</dbReference>
<evidence type="ECO:0000313" key="3">
    <source>
        <dbReference type="EMBL" id="OAH53112.1"/>
    </source>
</evidence>
<sequence>MADLQEKASQRNKPTESWKPPEKHGVDEYECNICKDTELIIGKNEKGYDVATFCECKERNAWKRRFKQSMLPEEFRKANFENYVNQAPIQKRMIELTKSYQQRFDVVTGEDGRKEKIIPPNNFGLVAVFGEQRIKELPVGDRTAIKQEHNNFGIGKTHLQIALAKQLIKQGFSVLIISDAVFMDDLMQARRANDEGESLNKLLYNVLEADVVVWDDMGKAKWTEPKESMYYRIINERYRKQKPIVFNSNEDRGTLAEKIGYAAASRLIGGCWVEGEDFEYLLDAEGQDWRLKRSV</sequence>
<proteinExistence type="predicted"/>
<dbReference type="Proteomes" id="UP000077271">
    <property type="component" value="Unassembled WGS sequence"/>
</dbReference>
<dbReference type="GO" id="GO:0006260">
    <property type="term" value="P:DNA replication"/>
    <property type="evidence" value="ECO:0007669"/>
    <property type="project" value="TreeGrafter"/>
</dbReference>
<feature type="domain" description="IstB-like ATP-binding" evidence="2">
    <location>
        <begin position="153"/>
        <end position="249"/>
    </location>
</feature>
<dbReference type="PANTHER" id="PTHR30050">
    <property type="entry name" value="CHROMOSOMAL REPLICATION INITIATOR PROTEIN DNAA"/>
    <property type="match status" value="1"/>
</dbReference>
<evidence type="ECO:0000256" key="1">
    <source>
        <dbReference type="SAM" id="MobiDB-lite"/>
    </source>
</evidence>
<protein>
    <submittedName>
        <fullName evidence="3">DNA replication protein</fullName>
    </submittedName>
</protein>
<evidence type="ECO:0000313" key="4">
    <source>
        <dbReference type="Proteomes" id="UP000077271"/>
    </source>
</evidence>
<reference evidence="3 4" key="1">
    <citation type="submission" date="2016-01" db="EMBL/GenBank/DDBJ databases">
        <title>Investigation of taxonomic status of Bacillus aminovorans.</title>
        <authorList>
            <person name="Verma A."/>
            <person name="Pal Y."/>
            <person name="Krishnamurthi S."/>
        </authorList>
    </citation>
    <scope>NUCLEOTIDE SEQUENCE [LARGE SCALE GENOMIC DNA]</scope>
    <source>
        <strain evidence="3 4">DSM 4337</strain>
    </source>
</reference>
<dbReference type="OrthoDB" id="1655960at2"/>
<name>A0A177KI84_9BACI</name>
<dbReference type="InterPro" id="IPR027417">
    <property type="entry name" value="P-loop_NTPase"/>
</dbReference>
<dbReference type="SUPFAM" id="SSF52540">
    <property type="entry name" value="P-loop containing nucleoside triphosphate hydrolases"/>
    <property type="match status" value="1"/>
</dbReference>
<dbReference type="GO" id="GO:0005524">
    <property type="term" value="F:ATP binding"/>
    <property type="evidence" value="ECO:0007669"/>
    <property type="project" value="InterPro"/>
</dbReference>
<evidence type="ECO:0000259" key="2">
    <source>
        <dbReference type="Pfam" id="PF01695"/>
    </source>
</evidence>